<accession>A0AAP3PZR9</accession>
<sequence length="124" mass="13710">MSQIMKSFLGVFLIMFMVVTSSGVLSGFMTVVEAQNLHAQIINELEDSDYDSSVAQTCFENASKAGDTLELKLYMTDNSIRTVTDASQITSSDEIEKARVELKFTYAVAFFGIKQEHVLSGYAL</sequence>
<dbReference type="EMBL" id="JAQLYE010000001">
    <property type="protein sequence ID" value="MDB8016554.1"/>
    <property type="molecule type" value="Genomic_DNA"/>
</dbReference>
<dbReference type="RefSeq" id="WP_306775087.1">
    <property type="nucleotide sequence ID" value="NZ_JADPAO010000001.1"/>
</dbReference>
<dbReference type="Proteomes" id="UP001212823">
    <property type="component" value="Unassembled WGS sequence"/>
</dbReference>
<protein>
    <submittedName>
        <fullName evidence="1">Uncharacterized protein</fullName>
    </submittedName>
</protein>
<gene>
    <name evidence="1" type="ORF">PNE45_00715</name>
</gene>
<comment type="caution">
    <text evidence="1">The sequence shown here is derived from an EMBL/GenBank/DDBJ whole genome shotgun (WGS) entry which is preliminary data.</text>
</comment>
<reference evidence="1" key="1">
    <citation type="submission" date="2023-01" db="EMBL/GenBank/DDBJ databases">
        <title>Human gut microbiome strain richness.</title>
        <authorList>
            <person name="Chen-Liaw A."/>
        </authorList>
    </citation>
    <scope>NUCLEOTIDE SEQUENCE</scope>
    <source>
        <strain evidence="1">1001283st1_D2_1001283B150209_150212</strain>
    </source>
</reference>
<evidence type="ECO:0000313" key="2">
    <source>
        <dbReference type="Proteomes" id="UP001212823"/>
    </source>
</evidence>
<name>A0AAP3PZR9_9FIRM</name>
<organism evidence="1 2">
    <name type="scientific">Agathobacter rectalis</name>
    <dbReference type="NCBI Taxonomy" id="39491"/>
    <lineage>
        <taxon>Bacteria</taxon>
        <taxon>Bacillati</taxon>
        <taxon>Bacillota</taxon>
        <taxon>Clostridia</taxon>
        <taxon>Lachnospirales</taxon>
        <taxon>Lachnospiraceae</taxon>
        <taxon>Agathobacter</taxon>
    </lineage>
</organism>
<evidence type="ECO:0000313" key="1">
    <source>
        <dbReference type="EMBL" id="MDB8016554.1"/>
    </source>
</evidence>
<proteinExistence type="predicted"/>
<dbReference type="AlphaFoldDB" id="A0AAP3PZR9"/>